<evidence type="ECO:0000313" key="10">
    <source>
        <dbReference type="Proteomes" id="UP000035368"/>
    </source>
</evidence>
<reference evidence="9 10" key="1">
    <citation type="submission" date="2015-05" db="EMBL/GenBank/DDBJ databases">
        <title>Complete genome sequence of Corynebacterium epidermidicanis DSM 45586, isolated from the skin of a dog suffering from pruritus.</title>
        <authorList>
            <person name="Ruckert C."/>
            <person name="Albersmeier A."/>
            <person name="Winkler A."/>
            <person name="Tauch A."/>
        </authorList>
    </citation>
    <scope>NUCLEOTIDE SEQUENCE [LARGE SCALE GENOMIC DNA]</scope>
    <source>
        <strain evidence="9 10">DSM 45586</strain>
    </source>
</reference>
<evidence type="ECO:0000256" key="1">
    <source>
        <dbReference type="ARBA" id="ARBA00001033"/>
    </source>
</evidence>
<evidence type="ECO:0000256" key="3">
    <source>
        <dbReference type="ARBA" id="ARBA00009759"/>
    </source>
</evidence>
<sequence>MLKRIGCSSANESGHNRGMTNYEELKDIAVEIAVLTATEIARKRAELGDVRAYTQTKSSPVDPVTVVDTFAEELISGELERLRPADGLIGEEGSSRVATSEVTWIVDPIDGTVNFLYGLPQYAVSIAAAVDGQVVAGAVINVATGELFSAAAGRGATRRLNGVETVLQASQETQVRQSLVATGFGYSATRRQAQSALVARLLPQIRDIRRLGSAALDLCMVAAGEVDAHFEHGLNAWDFAAGALIAAEAGAKVRTPSLSTPGDAGEIMLVTAPGIWDEFHGVLDEIGACNPVAR</sequence>
<dbReference type="Pfam" id="PF00459">
    <property type="entry name" value="Inositol_P"/>
    <property type="match status" value="1"/>
</dbReference>
<organism evidence="9 10">
    <name type="scientific">Corynebacterium epidermidicanis</name>
    <dbReference type="NCBI Taxonomy" id="1050174"/>
    <lineage>
        <taxon>Bacteria</taxon>
        <taxon>Bacillati</taxon>
        <taxon>Actinomycetota</taxon>
        <taxon>Actinomycetes</taxon>
        <taxon>Mycobacteriales</taxon>
        <taxon>Corynebacteriaceae</taxon>
        <taxon>Corynebacterium</taxon>
    </lineage>
</organism>
<dbReference type="GO" id="GO:0008934">
    <property type="term" value="F:inositol monophosphate 1-phosphatase activity"/>
    <property type="evidence" value="ECO:0007669"/>
    <property type="project" value="InterPro"/>
</dbReference>
<protein>
    <recommendedName>
        <fullName evidence="8">Inositol-1-monophosphatase</fullName>
        <ecNumber evidence="8">3.1.3.25</ecNumber>
    </recommendedName>
</protein>
<dbReference type="KEGG" id="cei:CEPID_07280"/>
<comment type="catalytic activity">
    <reaction evidence="1 8">
        <text>a myo-inositol phosphate + H2O = myo-inositol + phosphate</text>
        <dbReference type="Rhea" id="RHEA:24056"/>
        <dbReference type="ChEBI" id="CHEBI:15377"/>
        <dbReference type="ChEBI" id="CHEBI:17268"/>
        <dbReference type="ChEBI" id="CHEBI:43474"/>
        <dbReference type="ChEBI" id="CHEBI:84139"/>
        <dbReference type="EC" id="3.1.3.25"/>
    </reaction>
</comment>
<dbReference type="PROSITE" id="PS00630">
    <property type="entry name" value="IMP_2"/>
    <property type="match status" value="1"/>
</dbReference>
<dbReference type="OrthoDB" id="9772456at2"/>
<feature type="binding site" evidence="7">
    <location>
        <position position="91"/>
    </location>
    <ligand>
        <name>Mg(2+)</name>
        <dbReference type="ChEBI" id="CHEBI:18420"/>
        <label>1</label>
        <note>catalytic</note>
    </ligand>
</feature>
<dbReference type="PANTHER" id="PTHR20854">
    <property type="entry name" value="INOSITOL MONOPHOSPHATASE"/>
    <property type="match status" value="1"/>
</dbReference>
<dbReference type="STRING" id="1050174.CEPID_07280"/>
<evidence type="ECO:0000256" key="7">
    <source>
        <dbReference type="PIRSR" id="PIRSR600760-2"/>
    </source>
</evidence>
<evidence type="ECO:0000313" key="9">
    <source>
        <dbReference type="EMBL" id="AKK03307.1"/>
    </source>
</evidence>
<comment type="cofactor">
    <cofactor evidence="2 7 8">
        <name>Mg(2+)</name>
        <dbReference type="ChEBI" id="CHEBI:18420"/>
    </cofactor>
</comment>
<name>A0A0G3GWT7_9CORY</name>
<feature type="binding site" evidence="7">
    <location>
        <position position="110"/>
    </location>
    <ligand>
        <name>Mg(2+)</name>
        <dbReference type="ChEBI" id="CHEBI:18420"/>
        <label>1</label>
        <note>catalytic</note>
    </ligand>
</feature>
<evidence type="ECO:0000256" key="6">
    <source>
        <dbReference type="ARBA" id="ARBA00022842"/>
    </source>
</evidence>
<comment type="similarity">
    <text evidence="3 8">Belongs to the inositol monophosphatase superfamily.</text>
</comment>
<feature type="binding site" evidence="7">
    <location>
        <position position="109"/>
    </location>
    <ligand>
        <name>Mg(2+)</name>
        <dbReference type="ChEBI" id="CHEBI:18420"/>
        <label>1</label>
        <note>catalytic</note>
    </ligand>
</feature>
<keyword evidence="4 7" id="KW-0479">Metal-binding</keyword>
<feature type="binding site" evidence="7">
    <location>
        <position position="107"/>
    </location>
    <ligand>
        <name>Mg(2+)</name>
        <dbReference type="ChEBI" id="CHEBI:18420"/>
        <label>1</label>
        <note>catalytic</note>
    </ligand>
</feature>
<dbReference type="CDD" id="cd01639">
    <property type="entry name" value="IMPase"/>
    <property type="match status" value="1"/>
</dbReference>
<keyword evidence="5 8" id="KW-0378">Hydrolase</keyword>
<evidence type="ECO:0000256" key="4">
    <source>
        <dbReference type="ARBA" id="ARBA00022723"/>
    </source>
</evidence>
<dbReference type="PANTHER" id="PTHR20854:SF4">
    <property type="entry name" value="INOSITOL-1-MONOPHOSPHATASE-RELATED"/>
    <property type="match status" value="1"/>
</dbReference>
<dbReference type="GO" id="GO:0006020">
    <property type="term" value="P:inositol metabolic process"/>
    <property type="evidence" value="ECO:0007669"/>
    <property type="project" value="TreeGrafter"/>
</dbReference>
<dbReference type="PATRIC" id="fig|1050174.4.peg.1467"/>
<accession>A0A0G3GWT7</accession>
<dbReference type="InterPro" id="IPR020583">
    <property type="entry name" value="Inositol_monoP_metal-BS"/>
</dbReference>
<evidence type="ECO:0000256" key="2">
    <source>
        <dbReference type="ARBA" id="ARBA00001946"/>
    </source>
</evidence>
<dbReference type="Proteomes" id="UP000035368">
    <property type="component" value="Chromosome"/>
</dbReference>
<dbReference type="InterPro" id="IPR033942">
    <property type="entry name" value="IMPase"/>
</dbReference>
<dbReference type="EC" id="3.1.3.25" evidence="8"/>
<dbReference type="SUPFAM" id="SSF56655">
    <property type="entry name" value="Carbohydrate phosphatase"/>
    <property type="match status" value="1"/>
</dbReference>
<dbReference type="PROSITE" id="PS00629">
    <property type="entry name" value="IMP_1"/>
    <property type="match status" value="1"/>
</dbReference>
<evidence type="ECO:0000256" key="5">
    <source>
        <dbReference type="ARBA" id="ARBA00022801"/>
    </source>
</evidence>
<dbReference type="AlphaFoldDB" id="A0A0G3GWT7"/>
<dbReference type="Gene3D" id="3.30.540.10">
    <property type="entry name" value="Fructose-1,6-Bisphosphatase, subunit A, domain 1"/>
    <property type="match status" value="1"/>
</dbReference>
<proteinExistence type="inferred from homology"/>
<keyword evidence="6 7" id="KW-0460">Magnesium</keyword>
<dbReference type="GO" id="GO:0007165">
    <property type="term" value="P:signal transduction"/>
    <property type="evidence" value="ECO:0007669"/>
    <property type="project" value="TreeGrafter"/>
</dbReference>
<dbReference type="PRINTS" id="PR00377">
    <property type="entry name" value="IMPHPHTASES"/>
</dbReference>
<dbReference type="EMBL" id="CP011541">
    <property type="protein sequence ID" value="AKK03307.1"/>
    <property type="molecule type" value="Genomic_DNA"/>
</dbReference>
<dbReference type="Gene3D" id="3.40.190.80">
    <property type="match status" value="1"/>
</dbReference>
<keyword evidence="10" id="KW-1185">Reference proteome</keyword>
<feature type="binding site" evidence="7">
    <location>
        <position position="238"/>
    </location>
    <ligand>
        <name>Mg(2+)</name>
        <dbReference type="ChEBI" id="CHEBI:18420"/>
        <label>1</label>
        <note>catalytic</note>
    </ligand>
</feature>
<dbReference type="InterPro" id="IPR000760">
    <property type="entry name" value="Inositol_monophosphatase-like"/>
</dbReference>
<dbReference type="GO" id="GO:0046854">
    <property type="term" value="P:phosphatidylinositol phosphate biosynthetic process"/>
    <property type="evidence" value="ECO:0007669"/>
    <property type="project" value="InterPro"/>
</dbReference>
<dbReference type="GO" id="GO:0046872">
    <property type="term" value="F:metal ion binding"/>
    <property type="evidence" value="ECO:0007669"/>
    <property type="project" value="UniProtKB-KW"/>
</dbReference>
<evidence type="ECO:0000256" key="8">
    <source>
        <dbReference type="RuleBase" id="RU364068"/>
    </source>
</evidence>
<dbReference type="InterPro" id="IPR020550">
    <property type="entry name" value="Inositol_monophosphatase_CS"/>
</dbReference>
<gene>
    <name evidence="9" type="ORF">CEPID_07280</name>
</gene>